<evidence type="ECO:0000313" key="2">
    <source>
        <dbReference type="EMBL" id="HIX47596.1"/>
    </source>
</evidence>
<name>A0A9D1VVE3_9FIRM</name>
<keyword evidence="1" id="KW-0812">Transmembrane</keyword>
<sequence>MEKKTAEGLTGRSGFGQAAVRMLKALLCAYVVTGIMLMLLTVLLYKVGLSEENVNAGIILTYVISTFAGGFVIGKLTGVKRFLWGLQAGILYFALLLLISLGVYHSLQGEAGNLLTAFLLCAGGGMLGGMVS</sequence>
<feature type="transmembrane region" description="Helical" evidence="1">
    <location>
        <begin position="25"/>
        <end position="45"/>
    </location>
</feature>
<feature type="transmembrane region" description="Helical" evidence="1">
    <location>
        <begin position="57"/>
        <end position="76"/>
    </location>
</feature>
<dbReference type="InterPro" id="IPR023804">
    <property type="entry name" value="DUF3792_TM"/>
</dbReference>
<dbReference type="Pfam" id="PF12670">
    <property type="entry name" value="DUF3792"/>
    <property type="match status" value="1"/>
</dbReference>
<evidence type="ECO:0000256" key="1">
    <source>
        <dbReference type="SAM" id="Phobius"/>
    </source>
</evidence>
<keyword evidence="1" id="KW-1133">Transmembrane helix</keyword>
<dbReference type="EMBL" id="DXFA01000018">
    <property type="protein sequence ID" value="HIX47596.1"/>
    <property type="molecule type" value="Genomic_DNA"/>
</dbReference>
<reference evidence="2" key="2">
    <citation type="submission" date="2021-04" db="EMBL/GenBank/DDBJ databases">
        <authorList>
            <person name="Gilroy R."/>
        </authorList>
    </citation>
    <scope>NUCLEOTIDE SEQUENCE</scope>
    <source>
        <strain evidence="2">ChiSjej5B23-15282</strain>
    </source>
</reference>
<proteinExistence type="predicted"/>
<organism evidence="2 3">
    <name type="scientific">Candidatus Mediterraneibacter caccavium</name>
    <dbReference type="NCBI Taxonomy" id="2838661"/>
    <lineage>
        <taxon>Bacteria</taxon>
        <taxon>Bacillati</taxon>
        <taxon>Bacillota</taxon>
        <taxon>Clostridia</taxon>
        <taxon>Lachnospirales</taxon>
        <taxon>Lachnospiraceae</taxon>
        <taxon>Mediterraneibacter</taxon>
    </lineage>
</organism>
<gene>
    <name evidence="2" type="ORF">H9981_01020</name>
</gene>
<dbReference type="AlphaFoldDB" id="A0A9D1VVE3"/>
<dbReference type="NCBIfam" id="TIGR04086">
    <property type="entry name" value="TIGR04086_membr"/>
    <property type="match status" value="1"/>
</dbReference>
<keyword evidence="1" id="KW-0472">Membrane</keyword>
<dbReference type="Proteomes" id="UP000824243">
    <property type="component" value="Unassembled WGS sequence"/>
</dbReference>
<accession>A0A9D1VVE3</accession>
<feature type="transmembrane region" description="Helical" evidence="1">
    <location>
        <begin position="83"/>
        <end position="105"/>
    </location>
</feature>
<comment type="caution">
    <text evidence="2">The sequence shown here is derived from an EMBL/GenBank/DDBJ whole genome shotgun (WGS) entry which is preliminary data.</text>
</comment>
<evidence type="ECO:0000313" key="3">
    <source>
        <dbReference type="Proteomes" id="UP000824243"/>
    </source>
</evidence>
<protein>
    <submittedName>
        <fullName evidence="2">TIGR04086 family membrane protein</fullName>
    </submittedName>
</protein>
<reference evidence="2" key="1">
    <citation type="journal article" date="2021" name="PeerJ">
        <title>Extensive microbial diversity within the chicken gut microbiome revealed by metagenomics and culture.</title>
        <authorList>
            <person name="Gilroy R."/>
            <person name="Ravi A."/>
            <person name="Getino M."/>
            <person name="Pursley I."/>
            <person name="Horton D.L."/>
            <person name="Alikhan N.F."/>
            <person name="Baker D."/>
            <person name="Gharbi K."/>
            <person name="Hall N."/>
            <person name="Watson M."/>
            <person name="Adriaenssens E.M."/>
            <person name="Foster-Nyarko E."/>
            <person name="Jarju S."/>
            <person name="Secka A."/>
            <person name="Antonio M."/>
            <person name="Oren A."/>
            <person name="Chaudhuri R.R."/>
            <person name="La Ragione R."/>
            <person name="Hildebrand F."/>
            <person name="Pallen M.J."/>
        </authorList>
    </citation>
    <scope>NUCLEOTIDE SEQUENCE</scope>
    <source>
        <strain evidence="2">ChiSjej5B23-15282</strain>
    </source>
</reference>
<feature type="transmembrane region" description="Helical" evidence="1">
    <location>
        <begin position="111"/>
        <end position="131"/>
    </location>
</feature>